<accession>A0AA36DMF8</accession>
<proteinExistence type="predicted"/>
<gene>
    <name evidence="1" type="ORF">CYNAS_LOCUS1121</name>
</gene>
<dbReference type="AlphaFoldDB" id="A0AA36DMF8"/>
<dbReference type="Proteomes" id="UP001176961">
    <property type="component" value="Unassembled WGS sequence"/>
</dbReference>
<name>A0AA36DMF8_CYLNA</name>
<organism evidence="1 2">
    <name type="scientific">Cylicocyclus nassatus</name>
    <name type="common">Nematode worm</name>
    <dbReference type="NCBI Taxonomy" id="53992"/>
    <lineage>
        <taxon>Eukaryota</taxon>
        <taxon>Metazoa</taxon>
        <taxon>Ecdysozoa</taxon>
        <taxon>Nematoda</taxon>
        <taxon>Chromadorea</taxon>
        <taxon>Rhabditida</taxon>
        <taxon>Rhabditina</taxon>
        <taxon>Rhabditomorpha</taxon>
        <taxon>Strongyloidea</taxon>
        <taxon>Strongylidae</taxon>
        <taxon>Cylicocyclus</taxon>
    </lineage>
</organism>
<sequence length="79" mass="9176">MQKFAAVTIHQKIMLPLVKLLMLMLLLQVTVEGKQIIGRCKEFYPPSLRDTVRTCITNCKKLHYKEGYCDINDLCTCDR</sequence>
<dbReference type="EMBL" id="CATQJL010000001">
    <property type="protein sequence ID" value="CAJ0589138.1"/>
    <property type="molecule type" value="Genomic_DNA"/>
</dbReference>
<protein>
    <submittedName>
        <fullName evidence="1">Uncharacterized protein</fullName>
    </submittedName>
</protein>
<comment type="caution">
    <text evidence="1">The sequence shown here is derived from an EMBL/GenBank/DDBJ whole genome shotgun (WGS) entry which is preliminary data.</text>
</comment>
<keyword evidence="2" id="KW-1185">Reference proteome</keyword>
<evidence type="ECO:0000313" key="1">
    <source>
        <dbReference type="EMBL" id="CAJ0589138.1"/>
    </source>
</evidence>
<evidence type="ECO:0000313" key="2">
    <source>
        <dbReference type="Proteomes" id="UP001176961"/>
    </source>
</evidence>
<reference evidence="1" key="1">
    <citation type="submission" date="2023-07" db="EMBL/GenBank/DDBJ databases">
        <authorList>
            <consortium name="CYATHOMIX"/>
        </authorList>
    </citation>
    <scope>NUCLEOTIDE SEQUENCE</scope>
    <source>
        <strain evidence="1">N/A</strain>
    </source>
</reference>